<dbReference type="AlphaFoldDB" id="A0A0N4WQ43"/>
<evidence type="ECO:0000313" key="2">
    <source>
        <dbReference type="Proteomes" id="UP000268014"/>
    </source>
</evidence>
<dbReference type="WBParaSite" id="HPLM_0001352701-mRNA-1">
    <property type="protein sequence ID" value="HPLM_0001352701-mRNA-1"/>
    <property type="gene ID" value="HPLM_0001352701"/>
</dbReference>
<dbReference type="OrthoDB" id="5823133at2759"/>
<reference evidence="3" key="1">
    <citation type="submission" date="2017-02" db="UniProtKB">
        <authorList>
            <consortium name="WormBaseParasite"/>
        </authorList>
    </citation>
    <scope>IDENTIFICATION</scope>
</reference>
<keyword evidence="2" id="KW-1185">Reference proteome</keyword>
<dbReference type="InterPro" id="IPR043502">
    <property type="entry name" value="DNA/RNA_pol_sf"/>
</dbReference>
<name>A0A0N4WQ43_HAEPC</name>
<evidence type="ECO:0000313" key="1">
    <source>
        <dbReference type="EMBL" id="VDO49530.1"/>
    </source>
</evidence>
<sequence length="74" mass="8346">MGQRLAPVSAIAFMSKIEKPALDRGPVLCCRYIDDCLIICSTQEEVDICYDLLNKQSGDINFTGKSLWRFGCHF</sequence>
<reference evidence="1 2" key="2">
    <citation type="submission" date="2018-11" db="EMBL/GenBank/DDBJ databases">
        <authorList>
            <consortium name="Pathogen Informatics"/>
        </authorList>
    </citation>
    <scope>NUCLEOTIDE SEQUENCE [LARGE SCALE GENOMIC DNA]</scope>
    <source>
        <strain evidence="1 2">MHpl1</strain>
    </source>
</reference>
<organism evidence="3">
    <name type="scientific">Haemonchus placei</name>
    <name type="common">Barber's pole worm</name>
    <dbReference type="NCBI Taxonomy" id="6290"/>
    <lineage>
        <taxon>Eukaryota</taxon>
        <taxon>Metazoa</taxon>
        <taxon>Ecdysozoa</taxon>
        <taxon>Nematoda</taxon>
        <taxon>Chromadorea</taxon>
        <taxon>Rhabditida</taxon>
        <taxon>Rhabditina</taxon>
        <taxon>Rhabditomorpha</taxon>
        <taxon>Strongyloidea</taxon>
        <taxon>Trichostrongylidae</taxon>
        <taxon>Haemonchus</taxon>
    </lineage>
</organism>
<evidence type="ECO:0000313" key="3">
    <source>
        <dbReference type="WBParaSite" id="HPLM_0001352701-mRNA-1"/>
    </source>
</evidence>
<dbReference type="SUPFAM" id="SSF56672">
    <property type="entry name" value="DNA/RNA polymerases"/>
    <property type="match status" value="1"/>
</dbReference>
<protein>
    <submittedName>
        <fullName evidence="3">Reverse transcriptase domain-containing protein</fullName>
    </submittedName>
</protein>
<gene>
    <name evidence="1" type="ORF">HPLM_LOCUS13519</name>
</gene>
<accession>A0A0N4WQ43</accession>
<proteinExistence type="predicted"/>
<dbReference type="EMBL" id="UZAF01018241">
    <property type="protein sequence ID" value="VDO49530.1"/>
    <property type="molecule type" value="Genomic_DNA"/>
</dbReference>
<dbReference type="Proteomes" id="UP000268014">
    <property type="component" value="Unassembled WGS sequence"/>
</dbReference>